<protein>
    <recommendedName>
        <fullName evidence="4">C1q domain-containing protein</fullName>
    </recommendedName>
</protein>
<dbReference type="PRINTS" id="PR00007">
    <property type="entry name" value="COMPLEMNTC1Q"/>
</dbReference>
<comment type="caution">
    <text evidence="5">The sequence shown here is derived from an EMBL/GenBank/DDBJ whole genome shotgun (WGS) entry which is preliminary data.</text>
</comment>
<dbReference type="SMART" id="SM00110">
    <property type="entry name" value="C1Q"/>
    <property type="match status" value="1"/>
</dbReference>
<keyword evidence="6" id="KW-1185">Reference proteome</keyword>
<dbReference type="InterPro" id="IPR001073">
    <property type="entry name" value="C1q_dom"/>
</dbReference>
<dbReference type="Gene3D" id="2.60.120.40">
    <property type="match status" value="1"/>
</dbReference>
<dbReference type="PROSITE" id="PS50871">
    <property type="entry name" value="C1Q"/>
    <property type="match status" value="1"/>
</dbReference>
<evidence type="ECO:0000313" key="6">
    <source>
        <dbReference type="Proteomes" id="UP000683360"/>
    </source>
</evidence>
<feature type="signal peptide" evidence="3">
    <location>
        <begin position="1"/>
        <end position="22"/>
    </location>
</feature>
<reference evidence="5" key="1">
    <citation type="submission" date="2021-03" db="EMBL/GenBank/DDBJ databases">
        <authorList>
            <person name="Bekaert M."/>
        </authorList>
    </citation>
    <scope>NUCLEOTIDE SEQUENCE</scope>
</reference>
<accession>A0A8S3RZF7</accession>
<proteinExistence type="predicted"/>
<gene>
    <name evidence="5" type="ORF">MEDL_25640</name>
</gene>
<feature type="domain" description="C1q" evidence="4">
    <location>
        <begin position="114"/>
        <end position="242"/>
    </location>
</feature>
<name>A0A8S3RZF7_MYTED</name>
<sequence length="242" mass="26565">MKIPLFSIFGCIILLFYGNVGGNKLPAPLLDNQNAPLVAMVDMSNADEHVKEYVNDAIKTQMSQLVTTKLGEVLESLKLEEKLERYIDQVKQNLTLDVTDDIKRIVDESITAKAPKTIPAFTAILTKTFKPGPHDVIKFDSVKTNIGGSYSANTGVFTVPQSGLYMISATIRSWGGQNIHCQLAVNDQSYAPIFGKNWSEGAISIAIQLTKGDRVCVRNDASNRSETVTGDTWSMFSGFLIQ</sequence>
<evidence type="ECO:0000256" key="3">
    <source>
        <dbReference type="SAM" id="SignalP"/>
    </source>
</evidence>
<dbReference type="InterPro" id="IPR050392">
    <property type="entry name" value="Collagen/C1q_domain"/>
</dbReference>
<comment type="subcellular location">
    <subcellularLocation>
        <location evidence="1">Secreted</location>
    </subcellularLocation>
</comment>
<keyword evidence="3" id="KW-0732">Signal</keyword>
<dbReference type="GO" id="GO:0005576">
    <property type="term" value="C:extracellular region"/>
    <property type="evidence" value="ECO:0007669"/>
    <property type="project" value="UniProtKB-SubCell"/>
</dbReference>
<evidence type="ECO:0000259" key="4">
    <source>
        <dbReference type="PROSITE" id="PS50871"/>
    </source>
</evidence>
<dbReference type="InterPro" id="IPR008983">
    <property type="entry name" value="Tumour_necrosis_fac-like_dom"/>
</dbReference>
<dbReference type="SUPFAM" id="SSF49842">
    <property type="entry name" value="TNF-like"/>
    <property type="match status" value="1"/>
</dbReference>
<organism evidence="5 6">
    <name type="scientific">Mytilus edulis</name>
    <name type="common">Blue mussel</name>
    <dbReference type="NCBI Taxonomy" id="6550"/>
    <lineage>
        <taxon>Eukaryota</taxon>
        <taxon>Metazoa</taxon>
        <taxon>Spiralia</taxon>
        <taxon>Lophotrochozoa</taxon>
        <taxon>Mollusca</taxon>
        <taxon>Bivalvia</taxon>
        <taxon>Autobranchia</taxon>
        <taxon>Pteriomorphia</taxon>
        <taxon>Mytilida</taxon>
        <taxon>Mytiloidea</taxon>
        <taxon>Mytilidae</taxon>
        <taxon>Mytilinae</taxon>
        <taxon>Mytilus</taxon>
    </lineage>
</organism>
<dbReference type="Pfam" id="PF00386">
    <property type="entry name" value="C1q"/>
    <property type="match status" value="1"/>
</dbReference>
<keyword evidence="2" id="KW-0964">Secreted</keyword>
<evidence type="ECO:0000256" key="1">
    <source>
        <dbReference type="ARBA" id="ARBA00004613"/>
    </source>
</evidence>
<dbReference type="PANTHER" id="PTHR15427:SF50">
    <property type="entry name" value="COMPLEMENT C1Q TUMOR NECROSIS FACTOR-RELATED PROTEIN 2-LIKE"/>
    <property type="match status" value="1"/>
</dbReference>
<dbReference type="AlphaFoldDB" id="A0A8S3RZF7"/>
<dbReference type="PANTHER" id="PTHR15427">
    <property type="entry name" value="EMILIN ELASTIN MICROFIBRIL INTERFACE-LOCATED PROTEIN ELASTIN MICROFIBRIL INTERFACER"/>
    <property type="match status" value="1"/>
</dbReference>
<evidence type="ECO:0000313" key="5">
    <source>
        <dbReference type="EMBL" id="CAG2211602.1"/>
    </source>
</evidence>
<dbReference type="OrthoDB" id="6153102at2759"/>
<dbReference type="Proteomes" id="UP000683360">
    <property type="component" value="Unassembled WGS sequence"/>
</dbReference>
<feature type="chain" id="PRO_5035893175" description="C1q domain-containing protein" evidence="3">
    <location>
        <begin position="23"/>
        <end position="242"/>
    </location>
</feature>
<evidence type="ECO:0000256" key="2">
    <source>
        <dbReference type="ARBA" id="ARBA00022525"/>
    </source>
</evidence>
<dbReference type="EMBL" id="CAJPWZ010001265">
    <property type="protein sequence ID" value="CAG2211602.1"/>
    <property type="molecule type" value="Genomic_DNA"/>
</dbReference>